<organism evidence="1 2">
    <name type="scientific">Ascobolus immersus RN42</name>
    <dbReference type="NCBI Taxonomy" id="1160509"/>
    <lineage>
        <taxon>Eukaryota</taxon>
        <taxon>Fungi</taxon>
        <taxon>Dikarya</taxon>
        <taxon>Ascomycota</taxon>
        <taxon>Pezizomycotina</taxon>
        <taxon>Pezizomycetes</taxon>
        <taxon>Pezizales</taxon>
        <taxon>Ascobolaceae</taxon>
        <taxon>Ascobolus</taxon>
    </lineage>
</organism>
<gene>
    <name evidence="1" type="ORF">BJ508DRAFT_412659</name>
</gene>
<name>A0A3N4IEM6_ASCIM</name>
<protein>
    <submittedName>
        <fullName evidence="1">Uncharacterized protein</fullName>
    </submittedName>
</protein>
<dbReference type="EMBL" id="ML119658">
    <property type="protein sequence ID" value="RPA84593.1"/>
    <property type="molecule type" value="Genomic_DNA"/>
</dbReference>
<accession>A0A3N4IEM6</accession>
<proteinExistence type="predicted"/>
<evidence type="ECO:0000313" key="1">
    <source>
        <dbReference type="EMBL" id="RPA84593.1"/>
    </source>
</evidence>
<reference evidence="1 2" key="1">
    <citation type="journal article" date="2018" name="Nat. Ecol. Evol.">
        <title>Pezizomycetes genomes reveal the molecular basis of ectomycorrhizal truffle lifestyle.</title>
        <authorList>
            <person name="Murat C."/>
            <person name="Payen T."/>
            <person name="Noel B."/>
            <person name="Kuo A."/>
            <person name="Morin E."/>
            <person name="Chen J."/>
            <person name="Kohler A."/>
            <person name="Krizsan K."/>
            <person name="Balestrini R."/>
            <person name="Da Silva C."/>
            <person name="Montanini B."/>
            <person name="Hainaut M."/>
            <person name="Levati E."/>
            <person name="Barry K.W."/>
            <person name="Belfiori B."/>
            <person name="Cichocki N."/>
            <person name="Clum A."/>
            <person name="Dockter R.B."/>
            <person name="Fauchery L."/>
            <person name="Guy J."/>
            <person name="Iotti M."/>
            <person name="Le Tacon F."/>
            <person name="Lindquist E.A."/>
            <person name="Lipzen A."/>
            <person name="Malagnac F."/>
            <person name="Mello A."/>
            <person name="Molinier V."/>
            <person name="Miyauchi S."/>
            <person name="Poulain J."/>
            <person name="Riccioni C."/>
            <person name="Rubini A."/>
            <person name="Sitrit Y."/>
            <person name="Splivallo R."/>
            <person name="Traeger S."/>
            <person name="Wang M."/>
            <person name="Zifcakova L."/>
            <person name="Wipf D."/>
            <person name="Zambonelli A."/>
            <person name="Paolocci F."/>
            <person name="Nowrousian M."/>
            <person name="Ottonello S."/>
            <person name="Baldrian P."/>
            <person name="Spatafora J.W."/>
            <person name="Henrissat B."/>
            <person name="Nagy L.G."/>
            <person name="Aury J.M."/>
            <person name="Wincker P."/>
            <person name="Grigoriev I.V."/>
            <person name="Bonfante P."/>
            <person name="Martin F.M."/>
        </authorList>
    </citation>
    <scope>NUCLEOTIDE SEQUENCE [LARGE SCALE GENOMIC DNA]</scope>
    <source>
        <strain evidence="1 2">RN42</strain>
    </source>
</reference>
<keyword evidence="2" id="KW-1185">Reference proteome</keyword>
<sequence length="249" mass="28187">MASAAVESADLRSSSIPLLRASAHISRYSPHRSMHATKTHFPSYTNTLSNLPSASGILPSKGTVRGAVGDANKPATLAQRKRHLLRLSRASNTAPSKCCATCDAFTTSYREGWIRKRREEVKKEVEEERTVQGLLRWIERDLGEGWYRETPFEVEQEGEGETMMQSVLAEGLVSELPEADWGCLVERAKKMKEKQNKEGKEDSQVKEINTAKGRKVLWRIDDEDTLEWEFVEDEEDGWEVCTEDGWNVL</sequence>
<evidence type="ECO:0000313" key="2">
    <source>
        <dbReference type="Proteomes" id="UP000275078"/>
    </source>
</evidence>
<dbReference type="Proteomes" id="UP000275078">
    <property type="component" value="Unassembled WGS sequence"/>
</dbReference>
<dbReference type="AlphaFoldDB" id="A0A3N4IEM6"/>